<dbReference type="AlphaFoldDB" id="A0AA35WN08"/>
<dbReference type="GO" id="GO:0016787">
    <property type="term" value="F:hydrolase activity"/>
    <property type="evidence" value="ECO:0007669"/>
    <property type="project" value="UniProtKB-KW"/>
</dbReference>
<dbReference type="EMBL" id="CASHTH010001979">
    <property type="protein sequence ID" value="CAI8022871.1"/>
    <property type="molecule type" value="Genomic_DNA"/>
</dbReference>
<keyword evidence="4" id="KW-0378">Hydrolase</keyword>
<dbReference type="Gene3D" id="3.40.50.300">
    <property type="entry name" value="P-loop containing nucleotide triphosphate hydrolases"/>
    <property type="match status" value="2"/>
</dbReference>
<dbReference type="InterPro" id="IPR001650">
    <property type="entry name" value="Helicase_C-like"/>
</dbReference>
<evidence type="ECO:0000256" key="8">
    <source>
        <dbReference type="SAM" id="MobiDB-lite"/>
    </source>
</evidence>
<dbReference type="Pfam" id="PF07717">
    <property type="entry name" value="OB_NTP_bind"/>
    <property type="match status" value="1"/>
</dbReference>
<keyword evidence="6" id="KW-0067">ATP-binding</keyword>
<feature type="domain" description="Helicase C-terminal" evidence="10">
    <location>
        <begin position="217"/>
        <end position="400"/>
    </location>
</feature>
<dbReference type="SMART" id="SM00487">
    <property type="entry name" value="DEXDc"/>
    <property type="match status" value="1"/>
</dbReference>
<dbReference type="SMART" id="SM00490">
    <property type="entry name" value="HELICc"/>
    <property type="match status" value="1"/>
</dbReference>
<evidence type="ECO:0000256" key="6">
    <source>
        <dbReference type="ARBA" id="ARBA00022840"/>
    </source>
</evidence>
<feature type="domain" description="Helicase ATP-binding" evidence="9">
    <location>
        <begin position="18"/>
        <end position="190"/>
    </location>
</feature>
<feature type="region of interest" description="Disordered" evidence="8">
    <location>
        <begin position="694"/>
        <end position="716"/>
    </location>
</feature>
<dbReference type="FunFam" id="3.40.50.300:FF:000615">
    <property type="entry name" value="pre-mRNA-splicing factor ATP-dependent RNA helicase DEAH7"/>
    <property type="match status" value="1"/>
</dbReference>
<keyword evidence="3" id="KW-0547">Nucleotide-binding</keyword>
<dbReference type="InterPro" id="IPR002464">
    <property type="entry name" value="DNA/RNA_helicase_DEAH_CS"/>
</dbReference>
<evidence type="ECO:0000256" key="5">
    <source>
        <dbReference type="ARBA" id="ARBA00022806"/>
    </source>
</evidence>
<gene>
    <name evidence="11" type="ORF">GBAR_LOCUS13387</name>
</gene>
<evidence type="ECO:0000256" key="3">
    <source>
        <dbReference type="ARBA" id="ARBA00022741"/>
    </source>
</evidence>
<keyword evidence="5 11" id="KW-0347">Helicase</keyword>
<dbReference type="EC" id="3.6.4.13" evidence="1"/>
<dbReference type="InterPro" id="IPR007502">
    <property type="entry name" value="Helicase-assoc_dom"/>
</dbReference>
<dbReference type="GO" id="GO:0006397">
    <property type="term" value="P:mRNA processing"/>
    <property type="evidence" value="ECO:0007669"/>
    <property type="project" value="UniProtKB-KW"/>
</dbReference>
<dbReference type="Pfam" id="PF21010">
    <property type="entry name" value="HA2_C"/>
    <property type="match status" value="1"/>
</dbReference>
<dbReference type="GO" id="GO:0034458">
    <property type="term" value="F:3'-5' RNA helicase activity"/>
    <property type="evidence" value="ECO:0007669"/>
    <property type="project" value="TreeGrafter"/>
</dbReference>
<comment type="caution">
    <text evidence="11">The sequence shown here is derived from an EMBL/GenBank/DDBJ whole genome shotgun (WGS) entry which is preliminary data.</text>
</comment>
<evidence type="ECO:0000256" key="4">
    <source>
        <dbReference type="ARBA" id="ARBA00022801"/>
    </source>
</evidence>
<dbReference type="PANTHER" id="PTHR18934">
    <property type="entry name" value="ATP-DEPENDENT RNA HELICASE"/>
    <property type="match status" value="1"/>
</dbReference>
<keyword evidence="12" id="KW-1185">Reference proteome</keyword>
<evidence type="ECO:0000259" key="9">
    <source>
        <dbReference type="PROSITE" id="PS51192"/>
    </source>
</evidence>
<dbReference type="CDD" id="cd18791">
    <property type="entry name" value="SF2_C_RHA"/>
    <property type="match status" value="1"/>
</dbReference>
<dbReference type="FunFam" id="3.40.50.300:FF:000145">
    <property type="entry name" value="probable ATP-dependent RNA helicase DHX40"/>
    <property type="match status" value="1"/>
</dbReference>
<dbReference type="PANTHER" id="PTHR18934:SF271">
    <property type="entry name" value="ATP-DEPENDENT RNA HELICASE DHX40-RELATED"/>
    <property type="match status" value="1"/>
</dbReference>
<evidence type="ECO:0000256" key="1">
    <source>
        <dbReference type="ARBA" id="ARBA00012552"/>
    </source>
</evidence>
<feature type="compositionally biased region" description="Basic and acidic residues" evidence="8">
    <location>
        <begin position="695"/>
        <end position="709"/>
    </location>
</feature>
<organism evidence="11 12">
    <name type="scientific">Geodia barretti</name>
    <name type="common">Barrett's horny sponge</name>
    <dbReference type="NCBI Taxonomy" id="519541"/>
    <lineage>
        <taxon>Eukaryota</taxon>
        <taxon>Metazoa</taxon>
        <taxon>Porifera</taxon>
        <taxon>Demospongiae</taxon>
        <taxon>Heteroscleromorpha</taxon>
        <taxon>Tetractinellida</taxon>
        <taxon>Astrophorina</taxon>
        <taxon>Geodiidae</taxon>
        <taxon>Geodia</taxon>
    </lineage>
</organism>
<dbReference type="PROSITE" id="PS00690">
    <property type="entry name" value="DEAH_ATP_HELICASE"/>
    <property type="match status" value="1"/>
</dbReference>
<evidence type="ECO:0000313" key="12">
    <source>
        <dbReference type="Proteomes" id="UP001174909"/>
    </source>
</evidence>
<dbReference type="Proteomes" id="UP001174909">
    <property type="component" value="Unassembled WGS sequence"/>
</dbReference>
<evidence type="ECO:0000259" key="10">
    <source>
        <dbReference type="PROSITE" id="PS51194"/>
    </source>
</evidence>
<dbReference type="SMART" id="SM00847">
    <property type="entry name" value="HA2"/>
    <property type="match status" value="1"/>
</dbReference>
<dbReference type="InterPro" id="IPR011709">
    <property type="entry name" value="DEAD-box_helicase_OB_fold"/>
</dbReference>
<sequence length="716" mass="80197">MGPLSIRLPIHSYRAELVEAVKSSRCMVVTGETGCGKTTQLPQFIREAGLASKDSAIAVTQPRRVAAISVASRVAEEAGVELGREVGYQVRFDDCSSSLTTIKYMTDGCLLRELLDDPELSRYGVVVLDEAHERSLATDILFGLVKNLLGKPLSETKARKRELKVVIMSATLNSQQFSTFFDFCPVFEIPGRTFPVSYHYCCPDDGFDGKKLVYMSQMARVVMEIHLDHPEGDILAFLTGQGEIETMCNRLFKMAEEIDYEHDVSCQEICGMKILPLYGAMSTEQQQAVFHGREPGIRRVIVATNIATTSLTVDGVVYVVDCGYVKQLAYNPSTGLDTLSVVPIAKSEAIQRAGRAGRTSPGKGFRLYSAKFFEGLERETVPEIKRTSLTSVVLSLKCMGILNVVEFQYLDPPDEKMVLEALRQLFFYRAINADGHVTDLGRQLVQFPLLPSLARAVLHSRTLACQEVVLPIVAMLSVESVLIRPSSTKDAERALQKHNYLAQVSGGSSDFSTLFTIYQLATSSADMRWWCRDHYVHWRAVNTARSIHQQLQSLLDRQPETDTHETPTAPLSQRIRQALCYGLFGSVARLSPGQRSFRTMDGHSTMCYIHPSSALFGQEEKLDWVVFYELVDTAKTYMRTLCPIRYAWVKELLPQLHDIDVYRLSNCERKREVAGVVAGEDLTLATKKMCQSPKETLKERASSARERFLARKNSRK</sequence>
<evidence type="ECO:0000256" key="2">
    <source>
        <dbReference type="ARBA" id="ARBA00022664"/>
    </source>
</evidence>
<dbReference type="Pfam" id="PF00271">
    <property type="entry name" value="Helicase_C"/>
    <property type="match status" value="1"/>
</dbReference>
<evidence type="ECO:0000313" key="11">
    <source>
        <dbReference type="EMBL" id="CAI8022871.1"/>
    </source>
</evidence>
<reference evidence="11" key="1">
    <citation type="submission" date="2023-03" db="EMBL/GenBank/DDBJ databases">
        <authorList>
            <person name="Steffen K."/>
            <person name="Cardenas P."/>
        </authorList>
    </citation>
    <scope>NUCLEOTIDE SEQUENCE</scope>
</reference>
<protein>
    <recommendedName>
        <fullName evidence="1">RNA helicase</fullName>
        <ecNumber evidence="1">3.6.4.13</ecNumber>
    </recommendedName>
</protein>
<dbReference type="InterPro" id="IPR014001">
    <property type="entry name" value="Helicase_ATP-bd"/>
</dbReference>
<keyword evidence="2" id="KW-0507">mRNA processing</keyword>
<dbReference type="Pfam" id="PF04408">
    <property type="entry name" value="WHD_HA2"/>
    <property type="match status" value="1"/>
</dbReference>
<accession>A0AA35WN08</accession>
<dbReference type="GO" id="GO:0005524">
    <property type="term" value="F:ATP binding"/>
    <property type="evidence" value="ECO:0007669"/>
    <property type="project" value="UniProtKB-KW"/>
</dbReference>
<name>A0AA35WN08_GEOBA</name>
<dbReference type="PROSITE" id="PS51194">
    <property type="entry name" value="HELICASE_CTER"/>
    <property type="match status" value="1"/>
</dbReference>
<dbReference type="InterPro" id="IPR027417">
    <property type="entry name" value="P-loop_NTPase"/>
</dbReference>
<comment type="catalytic activity">
    <reaction evidence="7">
        <text>ATP + H2O = ADP + phosphate + H(+)</text>
        <dbReference type="Rhea" id="RHEA:13065"/>
        <dbReference type="ChEBI" id="CHEBI:15377"/>
        <dbReference type="ChEBI" id="CHEBI:15378"/>
        <dbReference type="ChEBI" id="CHEBI:30616"/>
        <dbReference type="ChEBI" id="CHEBI:43474"/>
        <dbReference type="ChEBI" id="CHEBI:456216"/>
        <dbReference type="EC" id="3.6.4.13"/>
    </reaction>
</comment>
<evidence type="ECO:0000256" key="7">
    <source>
        <dbReference type="ARBA" id="ARBA00047984"/>
    </source>
</evidence>
<proteinExistence type="predicted"/>
<dbReference type="InterPro" id="IPR048333">
    <property type="entry name" value="HA2_WH"/>
</dbReference>
<dbReference type="Gene3D" id="1.20.120.1080">
    <property type="match status" value="1"/>
</dbReference>
<dbReference type="GO" id="GO:0003723">
    <property type="term" value="F:RNA binding"/>
    <property type="evidence" value="ECO:0007669"/>
    <property type="project" value="TreeGrafter"/>
</dbReference>
<dbReference type="PROSITE" id="PS51192">
    <property type="entry name" value="HELICASE_ATP_BIND_1"/>
    <property type="match status" value="1"/>
</dbReference>
<dbReference type="SUPFAM" id="SSF52540">
    <property type="entry name" value="P-loop containing nucleoside triphosphate hydrolases"/>
    <property type="match status" value="1"/>
</dbReference>
<dbReference type="Pfam" id="PF00270">
    <property type="entry name" value="DEAD"/>
    <property type="match status" value="1"/>
</dbReference>
<dbReference type="InterPro" id="IPR011545">
    <property type="entry name" value="DEAD/DEAH_box_helicase_dom"/>
</dbReference>